<dbReference type="Proteomes" id="UP001162992">
    <property type="component" value="Chromosome 7"/>
</dbReference>
<protein>
    <submittedName>
        <fullName evidence="1">Uncharacterized protein</fullName>
    </submittedName>
</protein>
<accession>A0ACC2D4J0</accession>
<evidence type="ECO:0000313" key="2">
    <source>
        <dbReference type="Proteomes" id="UP001162992"/>
    </source>
</evidence>
<sequence>MAPKVRAKPLPQQQLGVGQPPLAAVAPVASSMDDLFASLARNVKSNNHKQIVKVADQILAVAPQDIEALQCKVVALIQVGNISEALTTIDSVSKEVVDHRFHKAYCLYRQNKLGEALSTLMGLERSSNVLQLEAQILYRKGDLDACIASYEKLLQKFKIDSDEVKTNVLAAYIAGGRSSEVLALMDAMNVSPKSSFDLAYNVACVLLDKEDYTKAEELLLLARRVGQEILIEEDYNEEELEDELAPISAQLAYVQQAQGRLTESMEGYSKLLKRNPADAPSVAVALSNLAAARGSKEVSDSLKRFDKVLELKGGGRRLQFVEGLEQKLSAKQKEAIIYNYFLLLLHSNRLNQAREVVPALLETFPESDMPALLHASLLLKEGKLHKAEDILGQFTEKHPGSSRKALLLRAQAAASAGHLLRAADDINQIDDLRFKPAVLATVVALKEQGGDISGAEAVFDAAIEYWDSHMGEDKDTLELLIKEAAAFKLKHQKLQASAELFKHLSKSSSSEVRAGALIGLVCSTAVTDVGIAEMYEQQLPPLPGLSGVDAAALEQSFSASSSSVKREQTGELASLQQKSVDVHADKRKNKRKRKRKPRYPKNFDPANPGPPPDPERWLPKRERSTFRPKKKDKRAAQVRGSQGSVVRDKPGDFSSVAANGPGSAVHSKPGNSSGTKGSSTATSTSDGKSAPSTAQKSRKKGRR</sequence>
<evidence type="ECO:0000313" key="1">
    <source>
        <dbReference type="EMBL" id="KAJ7549178.1"/>
    </source>
</evidence>
<name>A0ACC2D4J0_DIPCM</name>
<gene>
    <name evidence="1" type="ORF">O6H91_07G043800</name>
</gene>
<keyword evidence="2" id="KW-1185">Reference proteome</keyword>
<organism evidence="1 2">
    <name type="scientific">Diphasiastrum complanatum</name>
    <name type="common">Issler's clubmoss</name>
    <name type="synonym">Lycopodium complanatum</name>
    <dbReference type="NCBI Taxonomy" id="34168"/>
    <lineage>
        <taxon>Eukaryota</taxon>
        <taxon>Viridiplantae</taxon>
        <taxon>Streptophyta</taxon>
        <taxon>Embryophyta</taxon>
        <taxon>Tracheophyta</taxon>
        <taxon>Lycopodiopsida</taxon>
        <taxon>Lycopodiales</taxon>
        <taxon>Lycopodiaceae</taxon>
        <taxon>Lycopodioideae</taxon>
        <taxon>Diphasiastrum</taxon>
    </lineage>
</organism>
<comment type="caution">
    <text evidence="1">The sequence shown here is derived from an EMBL/GenBank/DDBJ whole genome shotgun (WGS) entry which is preliminary data.</text>
</comment>
<reference evidence="2" key="1">
    <citation type="journal article" date="2024" name="Proc. Natl. Acad. Sci. U.S.A.">
        <title>Extraordinary preservation of gene collinearity over three hundred million years revealed in homosporous lycophytes.</title>
        <authorList>
            <person name="Li C."/>
            <person name="Wickell D."/>
            <person name="Kuo L.Y."/>
            <person name="Chen X."/>
            <person name="Nie B."/>
            <person name="Liao X."/>
            <person name="Peng D."/>
            <person name="Ji J."/>
            <person name="Jenkins J."/>
            <person name="Williams M."/>
            <person name="Shu S."/>
            <person name="Plott C."/>
            <person name="Barry K."/>
            <person name="Rajasekar S."/>
            <person name="Grimwood J."/>
            <person name="Han X."/>
            <person name="Sun S."/>
            <person name="Hou Z."/>
            <person name="He W."/>
            <person name="Dai G."/>
            <person name="Sun C."/>
            <person name="Schmutz J."/>
            <person name="Leebens-Mack J.H."/>
            <person name="Li F.W."/>
            <person name="Wang L."/>
        </authorList>
    </citation>
    <scope>NUCLEOTIDE SEQUENCE [LARGE SCALE GENOMIC DNA]</scope>
    <source>
        <strain evidence="2">cv. PW_Plant_1</strain>
    </source>
</reference>
<dbReference type="EMBL" id="CM055098">
    <property type="protein sequence ID" value="KAJ7549178.1"/>
    <property type="molecule type" value="Genomic_DNA"/>
</dbReference>
<proteinExistence type="predicted"/>